<dbReference type="PANTHER" id="PTHR12271:SF40">
    <property type="entry name" value="POLY(A) RNA POLYMERASE GLD2"/>
    <property type="match status" value="1"/>
</dbReference>
<evidence type="ECO:0000256" key="3">
    <source>
        <dbReference type="ARBA" id="ARBA00004496"/>
    </source>
</evidence>
<feature type="domain" description="PAP-associated" evidence="10">
    <location>
        <begin position="512"/>
        <end position="573"/>
    </location>
</feature>
<keyword evidence="5" id="KW-0808">Transferase</keyword>
<sequence length="618" mass="71377">MELESQVIVENSIMFSETMFYDILAQTNYPIIHYKNPESDEMNLLNNNMNKSDVEVISQSMEHMIKIPLGMIPPPPPHKMVNYSGNNNNNNVVKQYRQPKDNSRPGDHYRPISPRCDSDESCASYTSTGAASDSGVRYSRCGKVGEQAVIFGNKFSHSSPNVYASQYHQSPHGQYYKNRYFTSQQHQQMVTSPHHQQHHQNNNNQQQQHHAQAQQRQNNRSHHHHSNHHHHYHHANNNGHAHRDKTDVMLRRAHGLVERFRSRAELMRIDPCPPKLLDGGPWDQLSQAVWDVFASKAQNEKTYETKIALWKNIFLYIRKYLSNYGLFMVGSTMSGFGLDNSDIDMCLLTKPLIHDPRIDSLQHLNSIKTLLIKYGLSVDPEVILAKVPILKFKDKETGFEIDLNCNNSVGIRNTHMLHCYARLDWRVRPLVVAIKLWAQSNAINDAKNMTVSSYSWALMVIHFLQCGVTPPVLPCLHGMMPEKFNSEIENHTMDVQEEIASTKNFTSDNSMSLGELLTGFLQYYSTFNYNEYAISVRTGCRLPIDECRFQKAPKNDPHQWKYLCIEEPFDFTNTARSVYDLDVFRHIKNIITKSFDELTRTKMLNNILPVNLEEQEQS</sequence>
<keyword evidence="6" id="KW-0479">Metal-binding</keyword>
<evidence type="ECO:0000256" key="2">
    <source>
        <dbReference type="ARBA" id="ARBA00001946"/>
    </source>
</evidence>
<comment type="cofactor">
    <cofactor evidence="1">
        <name>Mn(2+)</name>
        <dbReference type="ChEBI" id="CHEBI:29035"/>
    </cofactor>
</comment>
<dbReference type="Gene3D" id="3.30.460.10">
    <property type="entry name" value="Beta Polymerase, domain 2"/>
    <property type="match status" value="1"/>
</dbReference>
<feature type="compositionally biased region" description="Polar residues" evidence="9">
    <location>
        <begin position="184"/>
        <end position="193"/>
    </location>
</feature>
<feature type="region of interest" description="Disordered" evidence="9">
    <location>
        <begin position="98"/>
        <end position="137"/>
    </location>
</feature>
<dbReference type="GO" id="GO:1990817">
    <property type="term" value="F:poly(A) RNA polymerase activity"/>
    <property type="evidence" value="ECO:0007669"/>
    <property type="project" value="TreeGrafter"/>
</dbReference>
<dbReference type="InterPro" id="IPR043519">
    <property type="entry name" value="NT_sf"/>
</dbReference>
<gene>
    <name evidence="12" type="ORF">ACAOBT_LOCUS20643</name>
</gene>
<dbReference type="Pfam" id="PF22600">
    <property type="entry name" value="MTPAP-like_central"/>
    <property type="match status" value="1"/>
</dbReference>
<feature type="compositionally biased region" description="Polar residues" evidence="9">
    <location>
        <begin position="121"/>
        <end position="131"/>
    </location>
</feature>
<feature type="compositionally biased region" description="Basic and acidic residues" evidence="9">
    <location>
        <begin position="98"/>
        <end position="110"/>
    </location>
</feature>
<proteinExistence type="inferred from homology"/>
<comment type="similarity">
    <text evidence="8">Belongs to the DNA polymerase type-B-like family. GLD2 subfamily.</text>
</comment>
<dbReference type="AlphaFoldDB" id="A0A9P0LET8"/>
<dbReference type="GO" id="GO:0031123">
    <property type="term" value="P:RNA 3'-end processing"/>
    <property type="evidence" value="ECO:0007669"/>
    <property type="project" value="TreeGrafter"/>
</dbReference>
<protein>
    <submittedName>
        <fullName evidence="12">Uncharacterized protein</fullName>
    </submittedName>
</protein>
<dbReference type="Gene3D" id="1.10.1410.10">
    <property type="match status" value="1"/>
</dbReference>
<dbReference type="Proteomes" id="UP001152888">
    <property type="component" value="Unassembled WGS sequence"/>
</dbReference>
<evidence type="ECO:0000256" key="4">
    <source>
        <dbReference type="ARBA" id="ARBA00022490"/>
    </source>
</evidence>
<dbReference type="SUPFAM" id="SSF81631">
    <property type="entry name" value="PAP/OAS1 substrate-binding domain"/>
    <property type="match status" value="1"/>
</dbReference>
<evidence type="ECO:0000256" key="9">
    <source>
        <dbReference type="SAM" id="MobiDB-lite"/>
    </source>
</evidence>
<dbReference type="CDD" id="cd05402">
    <property type="entry name" value="NT_PAP_TUTase"/>
    <property type="match status" value="1"/>
</dbReference>
<organism evidence="12 13">
    <name type="scientific">Acanthoscelides obtectus</name>
    <name type="common">Bean weevil</name>
    <name type="synonym">Bruchus obtectus</name>
    <dbReference type="NCBI Taxonomy" id="200917"/>
    <lineage>
        <taxon>Eukaryota</taxon>
        <taxon>Metazoa</taxon>
        <taxon>Ecdysozoa</taxon>
        <taxon>Arthropoda</taxon>
        <taxon>Hexapoda</taxon>
        <taxon>Insecta</taxon>
        <taxon>Pterygota</taxon>
        <taxon>Neoptera</taxon>
        <taxon>Endopterygota</taxon>
        <taxon>Coleoptera</taxon>
        <taxon>Polyphaga</taxon>
        <taxon>Cucujiformia</taxon>
        <taxon>Chrysomeloidea</taxon>
        <taxon>Chrysomelidae</taxon>
        <taxon>Bruchinae</taxon>
        <taxon>Bruchini</taxon>
        <taxon>Acanthoscelides</taxon>
    </lineage>
</organism>
<evidence type="ECO:0000256" key="8">
    <source>
        <dbReference type="ARBA" id="ARBA00038491"/>
    </source>
</evidence>
<comment type="cofactor">
    <cofactor evidence="2">
        <name>Mg(2+)</name>
        <dbReference type="ChEBI" id="CHEBI:18420"/>
    </cofactor>
</comment>
<dbReference type="GO" id="GO:0005737">
    <property type="term" value="C:cytoplasm"/>
    <property type="evidence" value="ECO:0007669"/>
    <property type="project" value="UniProtKB-SubCell"/>
</dbReference>
<evidence type="ECO:0000256" key="7">
    <source>
        <dbReference type="ARBA" id="ARBA00022842"/>
    </source>
</evidence>
<evidence type="ECO:0000256" key="5">
    <source>
        <dbReference type="ARBA" id="ARBA00022679"/>
    </source>
</evidence>
<reference evidence="12" key="1">
    <citation type="submission" date="2022-03" db="EMBL/GenBank/DDBJ databases">
        <authorList>
            <person name="Sayadi A."/>
        </authorList>
    </citation>
    <scope>NUCLEOTIDE SEQUENCE</scope>
</reference>
<dbReference type="GO" id="GO:0046872">
    <property type="term" value="F:metal ion binding"/>
    <property type="evidence" value="ECO:0007669"/>
    <property type="project" value="UniProtKB-KW"/>
</dbReference>
<keyword evidence="7" id="KW-0460">Magnesium</keyword>
<dbReference type="InterPro" id="IPR002058">
    <property type="entry name" value="PAP_assoc"/>
</dbReference>
<dbReference type="SUPFAM" id="SSF81301">
    <property type="entry name" value="Nucleotidyltransferase"/>
    <property type="match status" value="1"/>
</dbReference>
<feature type="region of interest" description="Disordered" evidence="9">
    <location>
        <begin position="184"/>
        <end position="243"/>
    </location>
</feature>
<evidence type="ECO:0000259" key="10">
    <source>
        <dbReference type="Pfam" id="PF03828"/>
    </source>
</evidence>
<dbReference type="InterPro" id="IPR054708">
    <property type="entry name" value="MTPAP-like_central"/>
</dbReference>
<accession>A0A9P0LET8</accession>
<dbReference type="OrthoDB" id="2274644at2759"/>
<evidence type="ECO:0000313" key="13">
    <source>
        <dbReference type="Proteomes" id="UP001152888"/>
    </source>
</evidence>
<evidence type="ECO:0000256" key="1">
    <source>
        <dbReference type="ARBA" id="ARBA00001936"/>
    </source>
</evidence>
<feature type="compositionally biased region" description="Low complexity" evidence="9">
    <location>
        <begin position="199"/>
        <end position="218"/>
    </location>
</feature>
<comment type="subcellular location">
    <subcellularLocation>
        <location evidence="3">Cytoplasm</location>
    </subcellularLocation>
</comment>
<keyword evidence="4" id="KW-0963">Cytoplasm</keyword>
<name>A0A9P0LET8_ACAOB</name>
<dbReference type="Pfam" id="PF03828">
    <property type="entry name" value="PAP_assoc"/>
    <property type="match status" value="1"/>
</dbReference>
<dbReference type="EMBL" id="CAKOFQ010007133">
    <property type="protein sequence ID" value="CAH1992038.1"/>
    <property type="molecule type" value="Genomic_DNA"/>
</dbReference>
<evidence type="ECO:0000313" key="12">
    <source>
        <dbReference type="EMBL" id="CAH1992038.1"/>
    </source>
</evidence>
<feature type="domain" description="Poly(A) RNA polymerase mitochondrial-like central palm" evidence="11">
    <location>
        <begin position="285"/>
        <end position="421"/>
    </location>
</feature>
<dbReference type="PANTHER" id="PTHR12271">
    <property type="entry name" value="POLY A POLYMERASE CID PAP -RELATED"/>
    <property type="match status" value="1"/>
</dbReference>
<comment type="caution">
    <text evidence="12">The sequence shown here is derived from an EMBL/GenBank/DDBJ whole genome shotgun (WGS) entry which is preliminary data.</text>
</comment>
<keyword evidence="13" id="KW-1185">Reference proteome</keyword>
<evidence type="ECO:0000256" key="6">
    <source>
        <dbReference type="ARBA" id="ARBA00022723"/>
    </source>
</evidence>
<evidence type="ECO:0000259" key="11">
    <source>
        <dbReference type="Pfam" id="PF22600"/>
    </source>
</evidence>
<feature type="compositionally biased region" description="Basic residues" evidence="9">
    <location>
        <begin position="219"/>
        <end position="234"/>
    </location>
</feature>